<comment type="function">
    <text evidence="14">Joins adenosylcobinamide-GDP and alpha-ribazole to generate adenosylcobalamin (Ado-cobalamin). Also synthesizes adenosylcobalamin 5'-phosphate from adenosylcobinamide-GDP and alpha-ribazole 5'-phosphate.</text>
</comment>
<evidence type="ECO:0000256" key="6">
    <source>
        <dbReference type="ARBA" id="ARBA00015850"/>
    </source>
</evidence>
<feature type="transmembrane region" description="Helical" evidence="19">
    <location>
        <begin position="34"/>
        <end position="59"/>
    </location>
</feature>
<evidence type="ECO:0000256" key="7">
    <source>
        <dbReference type="ARBA" id="ARBA00022475"/>
    </source>
</evidence>
<feature type="transmembrane region" description="Helical" evidence="19">
    <location>
        <begin position="152"/>
        <end position="173"/>
    </location>
</feature>
<keyword evidence="10 19" id="KW-0812">Transmembrane</keyword>
<name>A0A160TDK2_9ZZZZ</name>
<keyword evidence="13 19" id="KW-0472">Membrane</keyword>
<feature type="transmembrane region" description="Helical" evidence="19">
    <location>
        <begin position="193"/>
        <end position="226"/>
    </location>
</feature>
<reference evidence="20" key="1">
    <citation type="submission" date="2015-10" db="EMBL/GenBank/DDBJ databases">
        <authorList>
            <person name="Gilbert D.G."/>
        </authorList>
    </citation>
    <scope>NUCLEOTIDE SEQUENCE</scope>
</reference>
<evidence type="ECO:0000256" key="16">
    <source>
        <dbReference type="ARBA" id="ARBA00032853"/>
    </source>
</evidence>
<comment type="subcellular location">
    <subcellularLocation>
        <location evidence="2">Cell membrane</location>
        <topology evidence="2">Multi-pass membrane protein</topology>
    </subcellularLocation>
</comment>
<dbReference type="EMBL" id="CZQC01000058">
    <property type="protein sequence ID" value="CUS41963.1"/>
    <property type="molecule type" value="Genomic_DNA"/>
</dbReference>
<dbReference type="GO" id="GO:0051073">
    <property type="term" value="F:adenosylcobinamide-GDP ribazoletransferase activity"/>
    <property type="evidence" value="ECO:0007669"/>
    <property type="project" value="UniProtKB-EC"/>
</dbReference>
<evidence type="ECO:0000256" key="12">
    <source>
        <dbReference type="ARBA" id="ARBA00022989"/>
    </source>
</evidence>
<keyword evidence="8" id="KW-0169">Cobalamin biosynthesis</keyword>
<evidence type="ECO:0000256" key="1">
    <source>
        <dbReference type="ARBA" id="ARBA00001946"/>
    </source>
</evidence>
<evidence type="ECO:0000256" key="10">
    <source>
        <dbReference type="ARBA" id="ARBA00022692"/>
    </source>
</evidence>
<evidence type="ECO:0000313" key="20">
    <source>
        <dbReference type="EMBL" id="CUS41963.1"/>
    </source>
</evidence>
<dbReference type="GO" id="GO:0009236">
    <property type="term" value="P:cobalamin biosynthetic process"/>
    <property type="evidence" value="ECO:0007669"/>
    <property type="project" value="UniProtKB-UniPathway"/>
</dbReference>
<evidence type="ECO:0000256" key="9">
    <source>
        <dbReference type="ARBA" id="ARBA00022679"/>
    </source>
</evidence>
<comment type="cofactor">
    <cofactor evidence="1">
        <name>Mg(2+)</name>
        <dbReference type="ChEBI" id="CHEBI:18420"/>
    </cofactor>
</comment>
<keyword evidence="12 19" id="KW-1133">Transmembrane helix</keyword>
<dbReference type="InterPro" id="IPR003805">
    <property type="entry name" value="CobS"/>
</dbReference>
<feature type="transmembrane region" description="Helical" evidence="19">
    <location>
        <begin position="66"/>
        <end position="84"/>
    </location>
</feature>
<dbReference type="PANTHER" id="PTHR34148:SF1">
    <property type="entry name" value="ADENOSYLCOBINAMIDE-GDP RIBAZOLETRANSFERASE"/>
    <property type="match status" value="1"/>
</dbReference>
<dbReference type="UniPathway" id="UPA00148">
    <property type="reaction ID" value="UER00238"/>
</dbReference>
<evidence type="ECO:0000256" key="14">
    <source>
        <dbReference type="ARBA" id="ARBA00025228"/>
    </source>
</evidence>
<keyword evidence="7" id="KW-1003">Cell membrane</keyword>
<evidence type="ECO:0000256" key="18">
    <source>
        <dbReference type="ARBA" id="ARBA00049504"/>
    </source>
</evidence>
<comment type="pathway">
    <text evidence="3">Cofactor biosynthesis; adenosylcobalamin biosynthesis; adenosylcobalamin from cob(II)yrinate a,c-diamide: step 7/7.</text>
</comment>
<comment type="catalytic activity">
    <reaction evidence="18">
        <text>alpha-ribazole 5'-phosphate + adenosylcob(III)inamide-GDP = adenosylcob(III)alamin 5'-phosphate + GMP + H(+)</text>
        <dbReference type="Rhea" id="RHEA:23560"/>
        <dbReference type="ChEBI" id="CHEBI:15378"/>
        <dbReference type="ChEBI" id="CHEBI:57918"/>
        <dbReference type="ChEBI" id="CHEBI:58115"/>
        <dbReference type="ChEBI" id="CHEBI:60487"/>
        <dbReference type="ChEBI" id="CHEBI:60493"/>
        <dbReference type="EC" id="2.7.8.26"/>
    </reaction>
</comment>
<evidence type="ECO:0000256" key="17">
    <source>
        <dbReference type="ARBA" id="ARBA00048623"/>
    </source>
</evidence>
<keyword evidence="11" id="KW-0460">Magnesium</keyword>
<protein>
    <recommendedName>
        <fullName evidence="6">Adenosylcobinamide-GDP ribazoletransferase</fullName>
        <ecNumber evidence="5">2.7.8.26</ecNumber>
    </recommendedName>
    <alternativeName>
        <fullName evidence="16">Cobalamin synthase</fullName>
    </alternativeName>
    <alternativeName>
        <fullName evidence="15">Cobalamin-5'-phosphate synthase</fullName>
    </alternativeName>
</protein>
<dbReference type="Pfam" id="PF02654">
    <property type="entry name" value="CobS"/>
    <property type="match status" value="1"/>
</dbReference>
<evidence type="ECO:0000256" key="19">
    <source>
        <dbReference type="SAM" id="Phobius"/>
    </source>
</evidence>
<evidence type="ECO:0000256" key="4">
    <source>
        <dbReference type="ARBA" id="ARBA00010561"/>
    </source>
</evidence>
<evidence type="ECO:0000256" key="15">
    <source>
        <dbReference type="ARBA" id="ARBA00032605"/>
    </source>
</evidence>
<evidence type="ECO:0000256" key="3">
    <source>
        <dbReference type="ARBA" id="ARBA00004663"/>
    </source>
</evidence>
<gene>
    <name evidence="20" type="ORF">MGWOODY_Tha3011</name>
</gene>
<dbReference type="AlphaFoldDB" id="A0A160TDK2"/>
<evidence type="ECO:0000256" key="5">
    <source>
        <dbReference type="ARBA" id="ARBA00013200"/>
    </source>
</evidence>
<dbReference type="GO" id="GO:0005886">
    <property type="term" value="C:plasma membrane"/>
    <property type="evidence" value="ECO:0007669"/>
    <property type="project" value="UniProtKB-SubCell"/>
</dbReference>
<evidence type="ECO:0000256" key="13">
    <source>
        <dbReference type="ARBA" id="ARBA00023136"/>
    </source>
</evidence>
<accession>A0A160TDK2</accession>
<evidence type="ECO:0000256" key="2">
    <source>
        <dbReference type="ARBA" id="ARBA00004651"/>
    </source>
</evidence>
<evidence type="ECO:0000256" key="8">
    <source>
        <dbReference type="ARBA" id="ARBA00022573"/>
    </source>
</evidence>
<keyword evidence="9" id="KW-0808">Transferase</keyword>
<organism evidence="20">
    <name type="scientific">hydrothermal vent metagenome</name>
    <dbReference type="NCBI Taxonomy" id="652676"/>
    <lineage>
        <taxon>unclassified sequences</taxon>
        <taxon>metagenomes</taxon>
        <taxon>ecological metagenomes</taxon>
    </lineage>
</organism>
<comment type="catalytic activity">
    <reaction evidence="17">
        <text>alpha-ribazole + adenosylcob(III)inamide-GDP = adenosylcob(III)alamin + GMP + H(+)</text>
        <dbReference type="Rhea" id="RHEA:16049"/>
        <dbReference type="ChEBI" id="CHEBI:10329"/>
        <dbReference type="ChEBI" id="CHEBI:15378"/>
        <dbReference type="ChEBI" id="CHEBI:18408"/>
        <dbReference type="ChEBI" id="CHEBI:58115"/>
        <dbReference type="ChEBI" id="CHEBI:60487"/>
        <dbReference type="EC" id="2.7.8.26"/>
    </reaction>
</comment>
<sequence>MILWWAFLTSLAFLTRLPLPRIQRYDESIAALSVIFYPLVGAIIGGLLCLFVGVLIGFYPHANSGLVAALVLTLWTYLSGGLHLDGLADSADAWVGGLGQRDKTLAIMKDPQSGPMGVVAIVLVLLIKWAALEALFQALLQPMLNGTSWWPVFASIVIVPILARAVVIGVLATTPYVREAGLGKNLLAGVTPIRVWVTLIIVALLTVLLVPKSAILLLLVWLTVAAMARAAMLKRIQGCTGDTLGATIEIQEAILLVALALAI</sequence>
<dbReference type="PANTHER" id="PTHR34148">
    <property type="entry name" value="ADENOSYLCOBINAMIDE-GDP RIBAZOLETRANSFERASE"/>
    <property type="match status" value="1"/>
</dbReference>
<feature type="transmembrane region" description="Helical" evidence="19">
    <location>
        <begin position="118"/>
        <end position="140"/>
    </location>
</feature>
<dbReference type="HAMAP" id="MF_00719">
    <property type="entry name" value="CobS"/>
    <property type="match status" value="1"/>
</dbReference>
<proteinExistence type="inferred from homology"/>
<evidence type="ECO:0000256" key="11">
    <source>
        <dbReference type="ARBA" id="ARBA00022842"/>
    </source>
</evidence>
<comment type="similarity">
    <text evidence="4">Belongs to the CobS family.</text>
</comment>
<dbReference type="EC" id="2.7.8.26" evidence="5"/>
<dbReference type="GO" id="GO:0008818">
    <property type="term" value="F:cobalamin 5'-phosphate synthase activity"/>
    <property type="evidence" value="ECO:0007669"/>
    <property type="project" value="InterPro"/>
</dbReference>